<evidence type="ECO:0000313" key="3">
    <source>
        <dbReference type="Proteomes" id="UP001298681"/>
    </source>
</evidence>
<dbReference type="InterPro" id="IPR016181">
    <property type="entry name" value="Acyl_CoA_acyltransferase"/>
</dbReference>
<dbReference type="Pfam" id="PF09924">
    <property type="entry name" value="LPG_synthase_C"/>
    <property type="match status" value="1"/>
</dbReference>
<gene>
    <name evidence="2" type="ORF">L0P57_05585</name>
</gene>
<dbReference type="RefSeq" id="WP_195450445.1">
    <property type="nucleotide sequence ID" value="NZ_JAKNHQ010000005.1"/>
</dbReference>
<dbReference type="InterPro" id="IPR024320">
    <property type="entry name" value="LPG_synthase_C"/>
</dbReference>
<feature type="domain" description="Phosphatidylglycerol lysyltransferase C-terminal" evidence="1">
    <location>
        <begin position="26"/>
        <end position="293"/>
    </location>
</feature>
<dbReference type="Proteomes" id="UP001298681">
    <property type="component" value="Unassembled WGS sequence"/>
</dbReference>
<evidence type="ECO:0000313" key="2">
    <source>
        <dbReference type="EMBL" id="MCG4610401.1"/>
    </source>
</evidence>
<reference evidence="2 3" key="1">
    <citation type="submission" date="2022-01" db="EMBL/GenBank/DDBJ databases">
        <title>Collection of gut derived symbiotic bacterial strains cultured from healthy donors.</title>
        <authorList>
            <person name="Lin H."/>
            <person name="Kohout C."/>
            <person name="Waligurski E."/>
            <person name="Pamer E.G."/>
        </authorList>
    </citation>
    <scope>NUCLEOTIDE SEQUENCE [LARGE SCALE GENOMIC DNA]</scope>
    <source>
        <strain evidence="2 3">DFI.7.58</strain>
    </source>
</reference>
<dbReference type="PIRSF" id="PIRSF018688">
    <property type="entry name" value="UCP018688"/>
    <property type="match status" value="1"/>
</dbReference>
<organism evidence="2 3">
    <name type="scientific">Anaeromassilibacillus senegalensis</name>
    <dbReference type="NCBI Taxonomy" id="1673717"/>
    <lineage>
        <taxon>Bacteria</taxon>
        <taxon>Bacillati</taxon>
        <taxon>Bacillota</taxon>
        <taxon>Clostridia</taxon>
        <taxon>Eubacteriales</taxon>
        <taxon>Acutalibacteraceae</taxon>
        <taxon>Anaeromassilibacillus</taxon>
    </lineage>
</organism>
<protein>
    <submittedName>
        <fullName evidence="2">Phosphatidylglycerol lysyltransferase domain-containing protein</fullName>
    </submittedName>
</protein>
<sequence length="309" mass="35103">MFNWKIPEVSDREWMQPALSASGGMGSEFAFGTLYLWSCAYGTRVCQHDGLVLRCSGTEGNRFYQLPLGPGDLRSKVELLLADAKEAGCKFRLWGLTKQETEHLEEAMPGMFRFQLDRDASDYIYASQDLIHLAGRKFHGKRNHLARFQRSYNWSYEDITPENYADCKKIAHEWCVQNGGCGKEDGTDDETCAINMAFRSFEELKLSGGLLRVDGKPVAFTVGEEINPEVYLLHFEKALSGYEGLYAAINHEYAANHLENYRYINREEDLGIEGLRKAKLSYNPAILLEKYSATLLSETEEITELEQGD</sequence>
<dbReference type="InterPro" id="IPR016732">
    <property type="entry name" value="UCP018688"/>
</dbReference>
<dbReference type="PANTHER" id="PTHR41373">
    <property type="entry name" value="DUF2156 DOMAIN-CONTAINING PROTEIN"/>
    <property type="match status" value="1"/>
</dbReference>
<dbReference type="Gene3D" id="3.40.630.30">
    <property type="match status" value="1"/>
</dbReference>
<dbReference type="PANTHER" id="PTHR41373:SF1">
    <property type="entry name" value="PHOSPHATIDYLGLYCEROL LYSYLTRANSFERASE C-TERMINAL DOMAIN-CONTAINING PROTEIN"/>
    <property type="match status" value="1"/>
</dbReference>
<proteinExistence type="predicted"/>
<dbReference type="SUPFAM" id="SSF55729">
    <property type="entry name" value="Acyl-CoA N-acyltransferases (Nat)"/>
    <property type="match status" value="2"/>
</dbReference>
<accession>A0ABS9MIJ8</accession>
<name>A0ABS9MIJ8_9FIRM</name>
<dbReference type="EMBL" id="JAKNHQ010000005">
    <property type="protein sequence ID" value="MCG4610401.1"/>
    <property type="molecule type" value="Genomic_DNA"/>
</dbReference>
<keyword evidence="3" id="KW-1185">Reference proteome</keyword>
<evidence type="ECO:0000259" key="1">
    <source>
        <dbReference type="Pfam" id="PF09924"/>
    </source>
</evidence>
<comment type="caution">
    <text evidence="2">The sequence shown here is derived from an EMBL/GenBank/DDBJ whole genome shotgun (WGS) entry which is preliminary data.</text>
</comment>